<evidence type="ECO:0000313" key="1">
    <source>
        <dbReference type="EMBL" id="MVT09362.1"/>
    </source>
</evidence>
<sequence length="89" mass="10074">MLNTAIAQDTLSDTVPQKEKVYNVKWKYELPISGAYILAPSCAFKELDKVAKFDESDVLKLNAADVNWFDRPIIFRDPAGFNKAHSLIK</sequence>
<dbReference type="AlphaFoldDB" id="A0A7K1U4S7"/>
<dbReference type="RefSeq" id="WP_157306801.1">
    <property type="nucleotide sequence ID" value="NZ_WRXN01000005.1"/>
</dbReference>
<gene>
    <name evidence="1" type="ORF">GO493_13915</name>
</gene>
<keyword evidence="2" id="KW-1185">Reference proteome</keyword>
<dbReference type="EMBL" id="WRXN01000005">
    <property type="protein sequence ID" value="MVT09362.1"/>
    <property type="molecule type" value="Genomic_DNA"/>
</dbReference>
<organism evidence="1 2">
    <name type="scientific">Chitinophaga tropicalis</name>
    <dbReference type="NCBI Taxonomy" id="2683588"/>
    <lineage>
        <taxon>Bacteria</taxon>
        <taxon>Pseudomonadati</taxon>
        <taxon>Bacteroidota</taxon>
        <taxon>Chitinophagia</taxon>
        <taxon>Chitinophagales</taxon>
        <taxon>Chitinophagaceae</taxon>
        <taxon>Chitinophaga</taxon>
    </lineage>
</organism>
<dbReference type="Proteomes" id="UP000461730">
    <property type="component" value="Unassembled WGS sequence"/>
</dbReference>
<reference evidence="1 2" key="1">
    <citation type="submission" date="2019-12" db="EMBL/GenBank/DDBJ databases">
        <title>Chitinophaga sp. strain ysch24 (GDMCC 1.1355), whole genome shotgun sequence.</title>
        <authorList>
            <person name="Zhang X."/>
        </authorList>
    </citation>
    <scope>NUCLEOTIDE SEQUENCE [LARGE SCALE GENOMIC DNA]</scope>
    <source>
        <strain evidence="2">ysch24</strain>
    </source>
</reference>
<comment type="caution">
    <text evidence="1">The sequence shown here is derived from an EMBL/GenBank/DDBJ whole genome shotgun (WGS) entry which is preliminary data.</text>
</comment>
<proteinExistence type="predicted"/>
<protein>
    <submittedName>
        <fullName evidence="1">Uncharacterized protein</fullName>
    </submittedName>
</protein>
<evidence type="ECO:0000313" key="2">
    <source>
        <dbReference type="Proteomes" id="UP000461730"/>
    </source>
</evidence>
<name>A0A7K1U4S7_9BACT</name>
<accession>A0A7K1U4S7</accession>